<gene>
    <name evidence="1" type="ORF">NDI76_21570</name>
</gene>
<dbReference type="InterPro" id="IPR007332">
    <property type="entry name" value="DUF411"/>
</dbReference>
<dbReference type="Pfam" id="PF04214">
    <property type="entry name" value="DUF411"/>
    <property type="match status" value="1"/>
</dbReference>
<organism evidence="1 2">
    <name type="scientific">Halogeometricum salsisoli</name>
    <dbReference type="NCBI Taxonomy" id="2950536"/>
    <lineage>
        <taxon>Archaea</taxon>
        <taxon>Methanobacteriati</taxon>
        <taxon>Methanobacteriota</taxon>
        <taxon>Stenosarchaea group</taxon>
        <taxon>Halobacteria</taxon>
        <taxon>Halobacteriales</taxon>
        <taxon>Haloferacaceae</taxon>
        <taxon>Halogeometricum</taxon>
    </lineage>
</organism>
<name>A0ABU2GLM7_9EURY</name>
<dbReference type="EMBL" id="JAMQOP010000006">
    <property type="protein sequence ID" value="MDS0301326.1"/>
    <property type="molecule type" value="Genomic_DNA"/>
</dbReference>
<sequence>MLDEYVVEGYVPAGVIATMLGEELAIDGIALPGMPAG</sequence>
<evidence type="ECO:0000313" key="1">
    <source>
        <dbReference type="EMBL" id="MDS0301326.1"/>
    </source>
</evidence>
<accession>A0ABU2GLM7</accession>
<keyword evidence="2" id="KW-1185">Reference proteome</keyword>
<reference evidence="1 2" key="1">
    <citation type="submission" date="2022-06" db="EMBL/GenBank/DDBJ databases">
        <title>Halogeometricum sp. a new haloarchaeum isolate from saline soil.</title>
        <authorList>
            <person name="Strakova D."/>
            <person name="Galisteo C."/>
            <person name="Sanchez-Porro C."/>
            <person name="Ventosa A."/>
        </authorList>
    </citation>
    <scope>NUCLEOTIDE SEQUENCE [LARGE SCALE GENOMIC DNA]</scope>
    <source>
        <strain evidence="1 2">S1BR25-6</strain>
    </source>
</reference>
<evidence type="ECO:0000313" key="2">
    <source>
        <dbReference type="Proteomes" id="UP001257060"/>
    </source>
</evidence>
<protein>
    <submittedName>
        <fullName evidence="1">DUF411 domain-containing protein</fullName>
    </submittedName>
</protein>
<proteinExistence type="predicted"/>
<dbReference type="Proteomes" id="UP001257060">
    <property type="component" value="Unassembled WGS sequence"/>
</dbReference>
<comment type="caution">
    <text evidence="1">The sequence shown here is derived from an EMBL/GenBank/DDBJ whole genome shotgun (WGS) entry which is preliminary data.</text>
</comment>